<dbReference type="Pfam" id="PF12911">
    <property type="entry name" value="OppC_N"/>
    <property type="match status" value="1"/>
</dbReference>
<comment type="subcellular location">
    <subcellularLocation>
        <location evidence="1 7">Cell membrane</location>
        <topology evidence="1 7">Multi-pass membrane protein</topology>
    </subcellularLocation>
</comment>
<dbReference type="AlphaFoldDB" id="A0A2U1B7B1"/>
<feature type="transmembrane region" description="Helical" evidence="7">
    <location>
        <begin position="80"/>
        <end position="98"/>
    </location>
</feature>
<dbReference type="InterPro" id="IPR035906">
    <property type="entry name" value="MetI-like_sf"/>
</dbReference>
<keyword evidence="3" id="KW-1003">Cell membrane</keyword>
<dbReference type="PROSITE" id="PS50928">
    <property type="entry name" value="ABC_TM1"/>
    <property type="match status" value="1"/>
</dbReference>
<dbReference type="Proteomes" id="UP000576225">
    <property type="component" value="Unassembled WGS sequence"/>
</dbReference>
<keyword evidence="4 7" id="KW-0812">Transmembrane</keyword>
<keyword evidence="11" id="KW-1185">Reference proteome</keyword>
<dbReference type="EMBL" id="QEKH01000006">
    <property type="protein sequence ID" value="PVY44550.1"/>
    <property type="molecule type" value="Genomic_DNA"/>
</dbReference>
<keyword evidence="6 7" id="KW-0472">Membrane</keyword>
<feature type="transmembrane region" description="Helical" evidence="7">
    <location>
        <begin position="23"/>
        <end position="45"/>
    </location>
</feature>
<name>A0A2U1B7B1_9BACT</name>
<feature type="transmembrane region" description="Helical" evidence="7">
    <location>
        <begin position="188"/>
        <end position="212"/>
    </location>
</feature>
<dbReference type="CDD" id="cd06261">
    <property type="entry name" value="TM_PBP2"/>
    <property type="match status" value="1"/>
</dbReference>
<keyword evidence="2 7" id="KW-0813">Transport</keyword>
<comment type="caution">
    <text evidence="10">The sequence shown here is derived from an EMBL/GenBank/DDBJ whole genome shotgun (WGS) entry which is preliminary data.</text>
</comment>
<dbReference type="InterPro" id="IPR050366">
    <property type="entry name" value="BP-dependent_transpt_permease"/>
</dbReference>
<dbReference type="Pfam" id="PF00528">
    <property type="entry name" value="BPD_transp_1"/>
    <property type="match status" value="1"/>
</dbReference>
<evidence type="ECO:0000313" key="12">
    <source>
        <dbReference type="Proteomes" id="UP000576225"/>
    </source>
</evidence>
<reference evidence="9 12" key="2">
    <citation type="submission" date="2020-04" db="EMBL/GenBank/DDBJ databases">
        <authorList>
            <person name="Hitch T.C.A."/>
            <person name="Wylensek D."/>
            <person name="Clavel T."/>
        </authorList>
    </citation>
    <scope>NUCLEOTIDE SEQUENCE [LARGE SCALE GENOMIC DNA]</scope>
    <source>
        <strain evidence="9 12">COR2-253-APC-1A</strain>
    </source>
</reference>
<dbReference type="GO" id="GO:0005886">
    <property type="term" value="C:plasma membrane"/>
    <property type="evidence" value="ECO:0007669"/>
    <property type="project" value="UniProtKB-SubCell"/>
</dbReference>
<dbReference type="InterPro" id="IPR025966">
    <property type="entry name" value="OppC_N"/>
</dbReference>
<protein>
    <submittedName>
        <fullName evidence="9">ABC transporter permease</fullName>
    </submittedName>
    <submittedName>
        <fullName evidence="10">ABC-type dipeptide/oligopeptide/nickel transport system permease subunit</fullName>
    </submittedName>
</protein>
<dbReference type="OrthoDB" id="9797472at2"/>
<feature type="transmembrane region" description="Helical" evidence="7">
    <location>
        <begin position="310"/>
        <end position="335"/>
    </location>
</feature>
<evidence type="ECO:0000313" key="10">
    <source>
        <dbReference type="EMBL" id="PVY44550.1"/>
    </source>
</evidence>
<evidence type="ECO:0000313" key="9">
    <source>
        <dbReference type="EMBL" id="NMD88268.1"/>
    </source>
</evidence>
<feature type="domain" description="ABC transmembrane type-1" evidence="8">
    <location>
        <begin position="184"/>
        <end position="378"/>
    </location>
</feature>
<dbReference type="RefSeq" id="WP_116883184.1">
    <property type="nucleotide sequence ID" value="NZ_CABMMC010000005.1"/>
</dbReference>
<dbReference type="GO" id="GO:0055085">
    <property type="term" value="P:transmembrane transport"/>
    <property type="evidence" value="ECO:0007669"/>
    <property type="project" value="InterPro"/>
</dbReference>
<accession>A0A2U1B7B1</accession>
<reference evidence="10 11" key="1">
    <citation type="submission" date="2018-04" db="EMBL/GenBank/DDBJ databases">
        <title>Genomic Encyclopedia of Type Strains, Phase IV (KMG-IV): sequencing the most valuable type-strain genomes for metagenomic binning, comparative biology and taxonomic classification.</title>
        <authorList>
            <person name="Goeker M."/>
        </authorList>
    </citation>
    <scope>NUCLEOTIDE SEQUENCE [LARGE SCALE GENOMIC DNA]</scope>
    <source>
        <strain evidence="10 11">DSM 14823</strain>
    </source>
</reference>
<dbReference type="Gene3D" id="1.10.3720.10">
    <property type="entry name" value="MetI-like"/>
    <property type="match status" value="1"/>
</dbReference>
<feature type="transmembrane region" description="Helical" evidence="7">
    <location>
        <begin position="218"/>
        <end position="240"/>
    </location>
</feature>
<dbReference type="GeneID" id="78294504"/>
<evidence type="ECO:0000256" key="6">
    <source>
        <dbReference type="ARBA" id="ARBA00023136"/>
    </source>
</evidence>
<dbReference type="SUPFAM" id="SSF161098">
    <property type="entry name" value="MetI-like"/>
    <property type="match status" value="1"/>
</dbReference>
<sequence length="388" mass="42764">MSEGQAQLHSPFREALKRFWSDWPARIGTVGILLLLLPAVFAPLLANGRPLLVWGGDGISLPFWRTFFAPDSSEYLVEQVFNYLLLFLIAWGVLRPVRPRRLRRLLLAVTAALLVLPFCLTQPRLDKTDYRRQVEQSGAHAVFAPIPYGPFEIVAAPFEAPGRTHWLGADDIGRDVASRMIYGARASLAVGLFATAIALAIGTLVGMAAGYYRGWFDLLVMRLVEILLCFPTFLLLLILMSILKDRKFEQSILIVIAVIGLTGWIGLAFLVRGEVLKQRALPYIQSCEVVGIPVWRTMLVHLLPNIAGPILISFTFGVAGAILAESGLSFLGFGVQPPTASWGGLLRQAFDDPLAYWHLTLFPGLALFIAVLAFNFTGEGLRKALAPR</sequence>
<dbReference type="Proteomes" id="UP000245959">
    <property type="component" value="Unassembled WGS sequence"/>
</dbReference>
<dbReference type="EMBL" id="JABAEW010000041">
    <property type="protein sequence ID" value="NMD88268.1"/>
    <property type="molecule type" value="Genomic_DNA"/>
</dbReference>
<feature type="transmembrane region" description="Helical" evidence="7">
    <location>
        <begin position="355"/>
        <end position="378"/>
    </location>
</feature>
<feature type="transmembrane region" description="Helical" evidence="7">
    <location>
        <begin position="252"/>
        <end position="271"/>
    </location>
</feature>
<evidence type="ECO:0000256" key="5">
    <source>
        <dbReference type="ARBA" id="ARBA00022989"/>
    </source>
</evidence>
<dbReference type="InterPro" id="IPR000515">
    <property type="entry name" value="MetI-like"/>
</dbReference>
<proteinExistence type="inferred from homology"/>
<evidence type="ECO:0000256" key="1">
    <source>
        <dbReference type="ARBA" id="ARBA00004651"/>
    </source>
</evidence>
<dbReference type="PANTHER" id="PTHR43386:SF1">
    <property type="entry name" value="D,D-DIPEPTIDE TRANSPORT SYSTEM PERMEASE PROTEIN DDPC-RELATED"/>
    <property type="match status" value="1"/>
</dbReference>
<evidence type="ECO:0000256" key="7">
    <source>
        <dbReference type="RuleBase" id="RU363032"/>
    </source>
</evidence>
<comment type="similarity">
    <text evidence="7">Belongs to the binding-protein-dependent transport system permease family.</text>
</comment>
<evidence type="ECO:0000256" key="4">
    <source>
        <dbReference type="ARBA" id="ARBA00022692"/>
    </source>
</evidence>
<organism evidence="10 11">
    <name type="scientific">Victivallis vadensis</name>
    <dbReference type="NCBI Taxonomy" id="172901"/>
    <lineage>
        <taxon>Bacteria</taxon>
        <taxon>Pseudomonadati</taxon>
        <taxon>Lentisphaerota</taxon>
        <taxon>Lentisphaeria</taxon>
        <taxon>Victivallales</taxon>
        <taxon>Victivallaceae</taxon>
        <taxon>Victivallis</taxon>
    </lineage>
</organism>
<evidence type="ECO:0000259" key="8">
    <source>
        <dbReference type="PROSITE" id="PS50928"/>
    </source>
</evidence>
<evidence type="ECO:0000256" key="2">
    <source>
        <dbReference type="ARBA" id="ARBA00022448"/>
    </source>
</evidence>
<gene>
    <name evidence="10" type="ORF">C8D82_10668</name>
    <name evidence="9" type="ORF">HF882_16910</name>
</gene>
<feature type="transmembrane region" description="Helical" evidence="7">
    <location>
        <begin position="104"/>
        <end position="121"/>
    </location>
</feature>
<evidence type="ECO:0000313" key="11">
    <source>
        <dbReference type="Proteomes" id="UP000245959"/>
    </source>
</evidence>
<keyword evidence="5 7" id="KW-1133">Transmembrane helix</keyword>
<evidence type="ECO:0000256" key="3">
    <source>
        <dbReference type="ARBA" id="ARBA00022475"/>
    </source>
</evidence>
<dbReference type="PANTHER" id="PTHR43386">
    <property type="entry name" value="OLIGOPEPTIDE TRANSPORT SYSTEM PERMEASE PROTEIN APPC"/>
    <property type="match status" value="1"/>
</dbReference>